<evidence type="ECO:0000313" key="2">
    <source>
        <dbReference type="EMBL" id="CAB0037808.1"/>
    </source>
</evidence>
<protein>
    <submittedName>
        <fullName evidence="2">Uncharacterized protein</fullName>
    </submittedName>
</protein>
<gene>
    <name evidence="2" type="ORF">TBRA_LOCUS9619</name>
</gene>
<keyword evidence="1" id="KW-0812">Transmembrane</keyword>
<accession>A0A6H5ISU8</accession>
<keyword evidence="1" id="KW-1133">Transmembrane helix</keyword>
<sequence>MACTTSRASLCTIYARYMPHARLASLDGLLILLLAVCFIDFGPKLSSQLYIRGRYNTRLLRSRRGFVAHPLSPRGINRFLSSGQRYYNSTCSSAPADAAPASPNSGIHILCLCIQAKFWHVITYTNVPKSFAVAALKRGKRAIVPTNFSYTCCFKPRLRFSATRDSAVRDTIKTSLILSRSSPRAFSQLTRDHNGYLINPIAMPVERVAAAAAATAAWISGHPAAPVVYARQVSLTRFGTRVTTTFLCICLVLPRKAQCRCGSSGNVKLKEADNGV</sequence>
<dbReference type="AlphaFoldDB" id="A0A6H5ISU8"/>
<keyword evidence="3" id="KW-1185">Reference proteome</keyword>
<organism evidence="2 3">
    <name type="scientific">Trichogramma brassicae</name>
    <dbReference type="NCBI Taxonomy" id="86971"/>
    <lineage>
        <taxon>Eukaryota</taxon>
        <taxon>Metazoa</taxon>
        <taxon>Ecdysozoa</taxon>
        <taxon>Arthropoda</taxon>
        <taxon>Hexapoda</taxon>
        <taxon>Insecta</taxon>
        <taxon>Pterygota</taxon>
        <taxon>Neoptera</taxon>
        <taxon>Endopterygota</taxon>
        <taxon>Hymenoptera</taxon>
        <taxon>Apocrita</taxon>
        <taxon>Proctotrupomorpha</taxon>
        <taxon>Chalcidoidea</taxon>
        <taxon>Trichogrammatidae</taxon>
        <taxon>Trichogramma</taxon>
    </lineage>
</organism>
<keyword evidence="1" id="KW-0472">Membrane</keyword>
<proteinExistence type="predicted"/>
<evidence type="ECO:0000313" key="3">
    <source>
        <dbReference type="Proteomes" id="UP000479190"/>
    </source>
</evidence>
<feature type="transmembrane region" description="Helical" evidence="1">
    <location>
        <begin position="23"/>
        <end position="42"/>
    </location>
</feature>
<dbReference type="Proteomes" id="UP000479190">
    <property type="component" value="Unassembled WGS sequence"/>
</dbReference>
<dbReference type="EMBL" id="CADCXV010000868">
    <property type="protein sequence ID" value="CAB0037808.1"/>
    <property type="molecule type" value="Genomic_DNA"/>
</dbReference>
<reference evidence="2 3" key="1">
    <citation type="submission" date="2020-02" db="EMBL/GenBank/DDBJ databases">
        <authorList>
            <person name="Ferguson B K."/>
        </authorList>
    </citation>
    <scope>NUCLEOTIDE SEQUENCE [LARGE SCALE GENOMIC DNA]</scope>
</reference>
<evidence type="ECO:0000256" key="1">
    <source>
        <dbReference type="SAM" id="Phobius"/>
    </source>
</evidence>
<name>A0A6H5ISU8_9HYME</name>